<evidence type="ECO:0000256" key="5">
    <source>
        <dbReference type="SAM" id="Phobius"/>
    </source>
</evidence>
<feature type="transmembrane region" description="Helical" evidence="5">
    <location>
        <begin position="6"/>
        <end position="35"/>
    </location>
</feature>
<accession>A0ABS8AH94</accession>
<feature type="domain" description="Cytochrome c" evidence="6">
    <location>
        <begin position="82"/>
        <end position="173"/>
    </location>
</feature>
<reference evidence="7" key="1">
    <citation type="submission" date="2021-10" db="EMBL/GenBank/DDBJ databases">
        <authorList>
            <person name="Dean J.D."/>
            <person name="Kim M.K."/>
            <person name="Newey C.N."/>
            <person name="Stoker T.S."/>
            <person name="Thompson D.W."/>
            <person name="Grose J.H."/>
        </authorList>
    </citation>
    <scope>NUCLEOTIDE SEQUENCE</scope>
    <source>
        <strain evidence="7">BT635</strain>
    </source>
</reference>
<dbReference type="Pfam" id="PF00034">
    <property type="entry name" value="Cytochrom_C"/>
    <property type="match status" value="1"/>
</dbReference>
<dbReference type="EMBL" id="JAJADQ010000008">
    <property type="protein sequence ID" value="MCB2379032.1"/>
    <property type="molecule type" value="Genomic_DNA"/>
</dbReference>
<dbReference type="SUPFAM" id="SSF46626">
    <property type="entry name" value="Cytochrome c"/>
    <property type="match status" value="1"/>
</dbReference>
<name>A0ABS8AH94_9BACT</name>
<keyword evidence="8" id="KW-1185">Reference proteome</keyword>
<keyword evidence="5" id="KW-0472">Membrane</keyword>
<keyword evidence="2 4" id="KW-0479">Metal-binding</keyword>
<keyword evidence="5" id="KW-1133">Transmembrane helix</keyword>
<dbReference type="PROSITE" id="PS51007">
    <property type="entry name" value="CYTC"/>
    <property type="match status" value="1"/>
</dbReference>
<evidence type="ECO:0000313" key="7">
    <source>
        <dbReference type="EMBL" id="MCB2379032.1"/>
    </source>
</evidence>
<keyword evidence="5" id="KW-0812">Transmembrane</keyword>
<dbReference type="Gene3D" id="1.10.760.10">
    <property type="entry name" value="Cytochrome c-like domain"/>
    <property type="match status" value="1"/>
</dbReference>
<dbReference type="InterPro" id="IPR036909">
    <property type="entry name" value="Cyt_c-like_dom_sf"/>
</dbReference>
<evidence type="ECO:0000259" key="6">
    <source>
        <dbReference type="PROSITE" id="PS51007"/>
    </source>
</evidence>
<keyword evidence="3 4" id="KW-0408">Iron</keyword>
<dbReference type="Proteomes" id="UP001165297">
    <property type="component" value="Unassembled WGS sequence"/>
</dbReference>
<gene>
    <name evidence="7" type="ORF">LGH70_15630</name>
</gene>
<evidence type="ECO:0000313" key="8">
    <source>
        <dbReference type="Proteomes" id="UP001165297"/>
    </source>
</evidence>
<dbReference type="InterPro" id="IPR009056">
    <property type="entry name" value="Cyt_c-like_dom"/>
</dbReference>
<proteinExistence type="predicted"/>
<comment type="caution">
    <text evidence="7">The sequence shown here is derived from an EMBL/GenBank/DDBJ whole genome shotgun (WGS) entry which is preliminary data.</text>
</comment>
<evidence type="ECO:0000256" key="2">
    <source>
        <dbReference type="ARBA" id="ARBA00022723"/>
    </source>
</evidence>
<evidence type="ECO:0000256" key="1">
    <source>
        <dbReference type="ARBA" id="ARBA00022617"/>
    </source>
</evidence>
<evidence type="ECO:0000256" key="4">
    <source>
        <dbReference type="PROSITE-ProRule" id="PRU00433"/>
    </source>
</evidence>
<sequence length="186" mass="20104">MRKYDFAWMLPVCMLAIVVAIGSLLLSAAGLISIVPLNKQQETYSDELGVTGCGVMDTSVADSLALQQALQVPLSGDSSQVAVIQAGQALFTQNCAQCHALRDVVVGPALMGITERRPIAWIIPWVKNSSKMVANGDEYGVKIFNKYQKQQMPSFQLSDKQIKSIVAYIEATTDRAPSVAYAPTAH</sequence>
<evidence type="ECO:0000256" key="3">
    <source>
        <dbReference type="ARBA" id="ARBA00023004"/>
    </source>
</evidence>
<keyword evidence="1 4" id="KW-0349">Heme</keyword>
<protein>
    <submittedName>
        <fullName evidence="7">Cytochrome c</fullName>
    </submittedName>
</protein>
<organism evidence="7 8">
    <name type="scientific">Hymenobacter nitidus</name>
    <dbReference type="NCBI Taxonomy" id="2880929"/>
    <lineage>
        <taxon>Bacteria</taxon>
        <taxon>Pseudomonadati</taxon>
        <taxon>Bacteroidota</taxon>
        <taxon>Cytophagia</taxon>
        <taxon>Cytophagales</taxon>
        <taxon>Hymenobacteraceae</taxon>
        <taxon>Hymenobacter</taxon>
    </lineage>
</organism>